<dbReference type="EMBL" id="CP043450">
    <property type="protein sequence ID" value="QEM13998.1"/>
    <property type="molecule type" value="Genomic_DNA"/>
</dbReference>
<evidence type="ECO:0000313" key="3">
    <source>
        <dbReference type="Proteomes" id="UP000251402"/>
    </source>
</evidence>
<reference evidence="2" key="1">
    <citation type="submission" date="2019-08" db="EMBL/GenBank/DDBJ databases">
        <title>Comparative genome analysis confer to the adaptation heavy metal polluted environment.</title>
        <authorList>
            <person name="Li Y."/>
        </authorList>
    </citation>
    <scope>NUCLEOTIDE SEQUENCE [LARGE SCALE GENOMIC DNA]</scope>
    <source>
        <strain evidence="2">P1</strain>
    </source>
</reference>
<dbReference type="KEGG" id="mrub:DEO27_029615"/>
<evidence type="ECO:0000313" key="2">
    <source>
        <dbReference type="EMBL" id="QEM13998.1"/>
    </source>
</evidence>
<keyword evidence="3" id="KW-1185">Reference proteome</keyword>
<protein>
    <submittedName>
        <fullName evidence="2">Uncharacterized protein</fullName>
    </submittedName>
</protein>
<gene>
    <name evidence="2" type="ORF">DEO27_029615</name>
</gene>
<feature type="region of interest" description="Disordered" evidence="1">
    <location>
        <begin position="197"/>
        <end position="218"/>
    </location>
</feature>
<evidence type="ECO:0000256" key="1">
    <source>
        <dbReference type="SAM" id="MobiDB-lite"/>
    </source>
</evidence>
<feature type="region of interest" description="Disordered" evidence="1">
    <location>
        <begin position="250"/>
        <end position="278"/>
    </location>
</feature>
<name>A0A5C1I8T1_9SPHI</name>
<proteinExistence type="predicted"/>
<dbReference type="OrthoDB" id="923450at2"/>
<dbReference type="RefSeq" id="WP_112574556.1">
    <property type="nucleotide sequence ID" value="NZ_CP043450.1"/>
</dbReference>
<dbReference type="PROSITE" id="PS51257">
    <property type="entry name" value="PROKAR_LIPOPROTEIN"/>
    <property type="match status" value="1"/>
</dbReference>
<dbReference type="AlphaFoldDB" id="A0A5C1I8T1"/>
<feature type="compositionally biased region" description="Gly residues" evidence="1">
    <location>
        <begin position="255"/>
        <end position="265"/>
    </location>
</feature>
<dbReference type="Proteomes" id="UP000251402">
    <property type="component" value="Chromosome"/>
</dbReference>
<sequence>MLKFKIFPIYGKLTLALSFVLILAVIVGSCKKDFSSSPQVITDPAINKAKTWYEGTYLANQGNLAVQATNTNTDWNQRIKPDWQHPDSYTKLNKNVIEMPVDPGSKFSSGLKVGKYSLNKKYSRSYFLLLNDGNKYEAYVMMVIADSAYVGSNLSKLGNNTYHKHDDNFGGLVLYFTPQGNYLNGYCYKNGKLVTKTSDQSGGRQKVQSTSVNKLTPDLTQAPTNCTDWYIDTYVDDVLVSSDYIGTTCDEGDPNTGGGGGGGGSTTPPPTPCNPAAAESVNNTGTLQADGVQVQKVQPIDGGGGFPPPGGEPCPHGGQTTSQTITNNVKNPCLRSMVDQTIVSGVSTQINSLIKGVFGESTTINLAFEDVNTLPSYADGATLPNDGIVNGALDASIQLNVNLLPNYSQEYIARVIMHEALHAYMDSQGIVADEQHESMIINYVSKMASSLRVMFPNLTEVDAKNLSLGGLQLTDSFRTQIQNDMKLSGDFAAINSAYSVGSLGTRCH</sequence>
<accession>A0A5C1I8T1</accession>
<organism evidence="2 3">
    <name type="scientific">Mucilaginibacter rubeus</name>
    <dbReference type="NCBI Taxonomy" id="2027860"/>
    <lineage>
        <taxon>Bacteria</taxon>
        <taxon>Pseudomonadati</taxon>
        <taxon>Bacteroidota</taxon>
        <taxon>Sphingobacteriia</taxon>
        <taxon>Sphingobacteriales</taxon>
        <taxon>Sphingobacteriaceae</taxon>
        <taxon>Mucilaginibacter</taxon>
    </lineage>
</organism>
<feature type="region of interest" description="Disordered" evidence="1">
    <location>
        <begin position="303"/>
        <end position="324"/>
    </location>
</feature>